<dbReference type="AlphaFoldDB" id="A0A195BBK6"/>
<evidence type="ECO:0000313" key="2">
    <source>
        <dbReference type="EMBL" id="KYM81607.1"/>
    </source>
</evidence>
<feature type="region of interest" description="Disordered" evidence="1">
    <location>
        <begin position="44"/>
        <end position="70"/>
    </location>
</feature>
<evidence type="ECO:0000313" key="3">
    <source>
        <dbReference type="Proteomes" id="UP000078540"/>
    </source>
</evidence>
<dbReference type="Proteomes" id="UP000078540">
    <property type="component" value="Unassembled WGS sequence"/>
</dbReference>
<feature type="compositionally biased region" description="Acidic residues" evidence="1">
    <location>
        <begin position="95"/>
        <end position="109"/>
    </location>
</feature>
<reference evidence="2 3" key="1">
    <citation type="submission" date="2015-09" db="EMBL/GenBank/DDBJ databases">
        <title>Atta colombica WGS genome.</title>
        <authorList>
            <person name="Nygaard S."/>
            <person name="Hu H."/>
            <person name="Boomsma J."/>
            <person name="Zhang G."/>
        </authorList>
    </citation>
    <scope>NUCLEOTIDE SEQUENCE [LARGE SCALE GENOMIC DNA]</scope>
    <source>
        <strain evidence="2">Treedump-2</strain>
        <tissue evidence="2">Whole body</tissue>
    </source>
</reference>
<gene>
    <name evidence="2" type="ORF">ALC53_07994</name>
</gene>
<proteinExistence type="predicted"/>
<protein>
    <submittedName>
        <fullName evidence="2">Uncharacterized protein</fullName>
    </submittedName>
</protein>
<evidence type="ECO:0000256" key="1">
    <source>
        <dbReference type="SAM" id="MobiDB-lite"/>
    </source>
</evidence>
<sequence>MLHHVDIAVGAEVKDAVYVFSGLVGYDFVCIGISRDVSNVRHIGSGGSDGRSSDATGDGGGNDGGGSGGGGWLAGWPVAAYYERVKKRQVKTEKEEELDNGGGGGDDDGSGGAEQPSRPRRRGQRHCSSSFASFDIFTENYATAIDATVVSSAFFGSLQNRSIAAPFPFRRVFVWHLSSTDLVLTYGYVLPMRPYSSFSGQKFESGADAVDTTG</sequence>
<organism evidence="2 3">
    <name type="scientific">Atta colombica</name>
    <dbReference type="NCBI Taxonomy" id="520822"/>
    <lineage>
        <taxon>Eukaryota</taxon>
        <taxon>Metazoa</taxon>
        <taxon>Ecdysozoa</taxon>
        <taxon>Arthropoda</taxon>
        <taxon>Hexapoda</taxon>
        <taxon>Insecta</taxon>
        <taxon>Pterygota</taxon>
        <taxon>Neoptera</taxon>
        <taxon>Endopterygota</taxon>
        <taxon>Hymenoptera</taxon>
        <taxon>Apocrita</taxon>
        <taxon>Aculeata</taxon>
        <taxon>Formicoidea</taxon>
        <taxon>Formicidae</taxon>
        <taxon>Myrmicinae</taxon>
        <taxon>Atta</taxon>
    </lineage>
</organism>
<dbReference type="EMBL" id="KQ976532">
    <property type="protein sequence ID" value="KYM81607.1"/>
    <property type="molecule type" value="Genomic_DNA"/>
</dbReference>
<keyword evidence="3" id="KW-1185">Reference proteome</keyword>
<feature type="region of interest" description="Disordered" evidence="1">
    <location>
        <begin position="91"/>
        <end position="126"/>
    </location>
</feature>
<accession>A0A195BBK6</accession>
<feature type="compositionally biased region" description="Gly residues" evidence="1">
    <location>
        <begin position="57"/>
        <end position="70"/>
    </location>
</feature>
<name>A0A195BBK6_9HYME</name>